<dbReference type="GO" id="GO:0003677">
    <property type="term" value="F:DNA binding"/>
    <property type="evidence" value="ECO:0007669"/>
    <property type="project" value="UniProtKB-KW"/>
</dbReference>
<accession>A0A2W0HB88</accession>
<keyword evidence="1" id="KW-0238">DNA-binding</keyword>
<proteinExistence type="predicted"/>
<reference evidence="1 2" key="1">
    <citation type="submission" date="2017-10" db="EMBL/GenBank/DDBJ databases">
        <title>Bacillus sp. nov., a halophilic bacterium isolated from a Yangshapao Lake.</title>
        <authorList>
            <person name="Wang H."/>
        </authorList>
    </citation>
    <scope>NUCLEOTIDE SEQUENCE [LARGE SCALE GENOMIC DNA]</scope>
    <source>
        <strain evidence="1 2">YSP-3</strain>
    </source>
</reference>
<dbReference type="Proteomes" id="UP000248066">
    <property type="component" value="Unassembled WGS sequence"/>
</dbReference>
<gene>
    <name evidence="1" type="ORF">CR205_03270</name>
</gene>
<organism evidence="1 2">
    <name type="scientific">Alteribacter lacisalsi</name>
    <dbReference type="NCBI Taxonomy" id="2045244"/>
    <lineage>
        <taxon>Bacteria</taxon>
        <taxon>Bacillati</taxon>
        <taxon>Bacillota</taxon>
        <taxon>Bacilli</taxon>
        <taxon>Bacillales</taxon>
        <taxon>Bacillaceae</taxon>
        <taxon>Alteribacter</taxon>
    </lineage>
</organism>
<keyword evidence="2" id="KW-1185">Reference proteome</keyword>
<evidence type="ECO:0000313" key="1">
    <source>
        <dbReference type="EMBL" id="PYZ99143.1"/>
    </source>
</evidence>
<dbReference type="EMBL" id="PDOF01000001">
    <property type="protein sequence ID" value="PYZ99143.1"/>
    <property type="molecule type" value="Genomic_DNA"/>
</dbReference>
<sequence length="106" mass="12105">MEVVQLSTFWLAAGIAVAAYFIGDGMKNFKNPNAKSANPINFMEEDGMEQHKLIKESELPYFTGLSKEDASALIKDHPEIPHIIINHRAYFPREKLRKWLMEAGTR</sequence>
<dbReference type="OrthoDB" id="2361226at2"/>
<name>A0A2W0HB88_9BACI</name>
<evidence type="ECO:0000313" key="2">
    <source>
        <dbReference type="Proteomes" id="UP000248066"/>
    </source>
</evidence>
<protein>
    <submittedName>
        <fullName evidence="1">DNA-binding protein</fullName>
    </submittedName>
</protein>
<dbReference type="AlphaFoldDB" id="A0A2W0HB88"/>
<comment type="caution">
    <text evidence="1">The sequence shown here is derived from an EMBL/GenBank/DDBJ whole genome shotgun (WGS) entry which is preliminary data.</text>
</comment>